<dbReference type="RefSeq" id="WP_202827416.1">
    <property type="nucleotide sequence ID" value="NZ_JAEUXJ010000009.1"/>
</dbReference>
<comment type="caution">
    <text evidence="5">The sequence shown here is derived from an EMBL/GenBank/DDBJ whole genome shotgun (WGS) entry which is preliminary data.</text>
</comment>
<dbReference type="Proteomes" id="UP000606490">
    <property type="component" value="Unassembled WGS sequence"/>
</dbReference>
<dbReference type="SUPFAM" id="SSF51735">
    <property type="entry name" value="NAD(P)-binding Rossmann-fold domains"/>
    <property type="match status" value="1"/>
</dbReference>
<name>A0ABS1V7N2_9PROT</name>
<evidence type="ECO:0000256" key="2">
    <source>
        <dbReference type="ARBA" id="ARBA00023027"/>
    </source>
</evidence>
<dbReference type="Gene3D" id="1.10.1040.10">
    <property type="entry name" value="N-(1-d-carboxylethyl)-l-norvaline Dehydrogenase, domain 2"/>
    <property type="match status" value="1"/>
</dbReference>
<keyword evidence="6" id="KW-1185">Reference proteome</keyword>
<dbReference type="InterPro" id="IPR015815">
    <property type="entry name" value="HIBADH-related"/>
</dbReference>
<dbReference type="Pfam" id="PF03446">
    <property type="entry name" value="NAD_binding_2"/>
    <property type="match status" value="1"/>
</dbReference>
<dbReference type="PANTHER" id="PTHR43060:SF15">
    <property type="entry name" value="3-HYDROXYISOBUTYRATE DEHYDROGENASE-LIKE 1, MITOCHONDRIAL-RELATED"/>
    <property type="match status" value="1"/>
</dbReference>
<evidence type="ECO:0000259" key="4">
    <source>
        <dbReference type="Pfam" id="PF14833"/>
    </source>
</evidence>
<accession>A0ABS1V7N2</accession>
<dbReference type="Gene3D" id="3.40.50.720">
    <property type="entry name" value="NAD(P)-binding Rossmann-like Domain"/>
    <property type="match status" value="1"/>
</dbReference>
<dbReference type="InterPro" id="IPR013328">
    <property type="entry name" value="6PGD_dom2"/>
</dbReference>
<dbReference type="PANTHER" id="PTHR43060">
    <property type="entry name" value="3-HYDROXYISOBUTYRATE DEHYDROGENASE-LIKE 1, MITOCHONDRIAL-RELATED"/>
    <property type="match status" value="1"/>
</dbReference>
<dbReference type="PIRSF" id="PIRSF000103">
    <property type="entry name" value="HIBADH"/>
    <property type="match status" value="1"/>
</dbReference>
<evidence type="ECO:0000259" key="3">
    <source>
        <dbReference type="Pfam" id="PF03446"/>
    </source>
</evidence>
<gene>
    <name evidence="5" type="ORF">JMJ55_20280</name>
</gene>
<keyword evidence="1" id="KW-0560">Oxidoreductase</keyword>
<organism evidence="5 6">
    <name type="scientific">Belnapia mucosa</name>
    <dbReference type="NCBI Taxonomy" id="2804532"/>
    <lineage>
        <taxon>Bacteria</taxon>
        <taxon>Pseudomonadati</taxon>
        <taxon>Pseudomonadota</taxon>
        <taxon>Alphaproteobacteria</taxon>
        <taxon>Acetobacterales</taxon>
        <taxon>Roseomonadaceae</taxon>
        <taxon>Belnapia</taxon>
    </lineage>
</organism>
<dbReference type="SUPFAM" id="SSF48179">
    <property type="entry name" value="6-phosphogluconate dehydrogenase C-terminal domain-like"/>
    <property type="match status" value="1"/>
</dbReference>
<evidence type="ECO:0000313" key="5">
    <source>
        <dbReference type="EMBL" id="MBL6457678.1"/>
    </source>
</evidence>
<feature type="domain" description="3-hydroxyisobutyrate dehydrogenase-like NAD-binding" evidence="4">
    <location>
        <begin position="164"/>
        <end position="283"/>
    </location>
</feature>
<reference evidence="5 6" key="1">
    <citation type="submission" date="2021-01" db="EMBL/GenBank/DDBJ databases">
        <title>Belnapia mucosa sp. nov. and Belnapia arida sp. nov., isolated from the Tabernas Desert (Almeria, Spain).</title>
        <authorList>
            <person name="Molina-Menor E."/>
            <person name="Vidal-Verdu A."/>
            <person name="Calonge A."/>
            <person name="Satari L."/>
            <person name="Pereto Magraner J."/>
            <person name="Porcar Miralles M."/>
        </authorList>
    </citation>
    <scope>NUCLEOTIDE SEQUENCE [LARGE SCALE GENOMIC DNA]</scope>
    <source>
        <strain evidence="5 6">T6</strain>
    </source>
</reference>
<dbReference type="InterPro" id="IPR036291">
    <property type="entry name" value="NAD(P)-bd_dom_sf"/>
</dbReference>
<dbReference type="EMBL" id="JAEUXJ010000009">
    <property type="protein sequence ID" value="MBL6457678.1"/>
    <property type="molecule type" value="Genomic_DNA"/>
</dbReference>
<dbReference type="InterPro" id="IPR006115">
    <property type="entry name" value="6PGDH_NADP-bd"/>
</dbReference>
<protein>
    <submittedName>
        <fullName evidence="5">NAD(P)-dependent oxidoreductase</fullName>
    </submittedName>
</protein>
<proteinExistence type="predicted"/>
<keyword evidence="2" id="KW-0520">NAD</keyword>
<feature type="domain" description="6-phosphogluconate dehydrogenase NADP-binding" evidence="3">
    <location>
        <begin position="8"/>
        <end position="154"/>
    </location>
</feature>
<dbReference type="InterPro" id="IPR029154">
    <property type="entry name" value="HIBADH-like_NADP-bd"/>
</dbReference>
<dbReference type="Pfam" id="PF14833">
    <property type="entry name" value="NAD_binding_11"/>
    <property type="match status" value="1"/>
</dbReference>
<evidence type="ECO:0000313" key="6">
    <source>
        <dbReference type="Proteomes" id="UP000606490"/>
    </source>
</evidence>
<evidence type="ECO:0000256" key="1">
    <source>
        <dbReference type="ARBA" id="ARBA00023002"/>
    </source>
</evidence>
<sequence length="294" mass="30136">MRDPVAPVGIAGLGLVGSALAARLLAAGHPVFGWDPKLDRRMALAAAGGEAAPGPAALIACPALFLAAYDAAQVESLLDALPGGGRLATLVLVTTCDPGEAQDLARQAMLRDLGFVEFPISGTSRQIREGKATGLLAGEEAAIDRVAPLLAAVCPHHIRVGRAGDAARMKLAVNLVLQINRIALAEGIVLAERLGLDPGLFLRVARDSAAYSAVMDSKGEKMVSSDFTPESRIAQTLKDAELILAAAAAARQVLPLAATGTALLRAAIASGGGERDSAAVIEAIRALGWKREAP</sequence>
<dbReference type="InterPro" id="IPR008927">
    <property type="entry name" value="6-PGluconate_DH-like_C_sf"/>
</dbReference>